<evidence type="ECO:0000313" key="4">
    <source>
        <dbReference type="EMBL" id="NOI10894.1"/>
    </source>
</evidence>
<name>A0A1W6VYF4_VIBAL</name>
<evidence type="ECO:0000313" key="3">
    <source>
        <dbReference type="EMBL" id="EGQ9137344.1"/>
    </source>
</evidence>
<reference evidence="5 6" key="2">
    <citation type="submission" date="2017-12" db="EMBL/GenBank/DDBJ databases">
        <title>FDA dAtabase for Regulatory Grade micrObial Sequences (FDA-ARGOS): Supporting development and validation of Infectious Disease Dx tests.</title>
        <authorList>
            <person name="Hoffmann M."/>
            <person name="Allard M."/>
            <person name="Evans P."/>
            <person name="Brown E."/>
            <person name="Tallon L.J."/>
            <person name="Sadzewicz L."/>
            <person name="Sengamalay N."/>
            <person name="Ott S."/>
            <person name="Godinez A."/>
            <person name="Nagaraj S."/>
            <person name="Vavikolanu K."/>
            <person name="Aluvathingal J."/>
            <person name="Nadendla S."/>
            <person name="Hobson J."/>
            <person name="Sichtig H."/>
        </authorList>
    </citation>
    <scope>NUCLEOTIDE SEQUENCE [LARGE SCALE GENOMIC DNA]</scope>
    <source>
        <strain evidence="6">ATCC 17749</strain>
        <strain evidence="5">FDAARGOS_97</strain>
    </source>
</reference>
<dbReference type="Proteomes" id="UP000714625">
    <property type="component" value="Unassembled WGS sequence"/>
</dbReference>
<proteinExistence type="predicted"/>
<dbReference type="EMBL" id="LOSN02000002">
    <property type="protein sequence ID" value="PNP19607.1"/>
    <property type="molecule type" value="Genomic_DNA"/>
</dbReference>
<dbReference type="EMBL" id="AAXMUW010000052">
    <property type="protein sequence ID" value="EGQ9137344.1"/>
    <property type="molecule type" value="Genomic_DNA"/>
</dbReference>
<dbReference type="RefSeq" id="WP_005385630.1">
    <property type="nucleotide sequence ID" value="NZ_AP023186.1"/>
</dbReference>
<organism evidence="4 7">
    <name type="scientific">Vibrio alginolyticus</name>
    <dbReference type="NCBI Taxonomy" id="663"/>
    <lineage>
        <taxon>Bacteria</taxon>
        <taxon>Pseudomonadati</taxon>
        <taxon>Pseudomonadota</taxon>
        <taxon>Gammaproteobacteria</taxon>
        <taxon>Vibrionales</taxon>
        <taxon>Vibrionaceae</taxon>
        <taxon>Vibrio</taxon>
    </lineage>
</organism>
<dbReference type="Proteomes" id="UP000532247">
    <property type="component" value="Unassembled WGS sequence"/>
</dbReference>
<dbReference type="Proteomes" id="UP000054316">
    <property type="component" value="Unassembled WGS sequence"/>
</dbReference>
<dbReference type="EMBL" id="CP017903">
    <property type="protein sequence ID" value="ARP21210.1"/>
    <property type="molecule type" value="Genomic_DNA"/>
</dbReference>
<dbReference type="AlphaFoldDB" id="A0A1W6VYF4"/>
<dbReference type="OrthoDB" id="5899365at2"/>
<evidence type="ECO:0000313" key="7">
    <source>
        <dbReference type="Proteomes" id="UP000532247"/>
    </source>
</evidence>
<gene>
    <name evidence="5" type="ORF">AL553_018260</name>
    <name evidence="4" type="ORF">F0254_18855</name>
    <name evidence="3" type="ORF">GHY86_19620</name>
    <name evidence="2" type="ORF">K05K4_44930</name>
</gene>
<reference evidence="4 7" key="3">
    <citation type="submission" date="2019-09" db="EMBL/GenBank/DDBJ databases">
        <title>Draft genome sequencing and comparative genomics of hatchery-associated Vibrios.</title>
        <authorList>
            <person name="Kehlet-Delgado H."/>
            <person name="Mueller R.S."/>
        </authorList>
    </citation>
    <scope>NUCLEOTIDE SEQUENCE [LARGE SCALE GENOMIC DNA]</scope>
    <source>
        <strain evidence="4 7">081416A</strain>
    </source>
</reference>
<keyword evidence="6" id="KW-1185">Reference proteome</keyword>
<reference evidence="2" key="1">
    <citation type="submission" date="2016-10" db="EMBL/GenBank/DDBJ databases">
        <title>The High Quality Genome of Vibrio alginolyticus K01M1.</title>
        <authorList>
            <person name="Wendling C."/>
            <person name="Chibani C.M."/>
            <person name="Hertel R."/>
            <person name="Sproer C."/>
            <person name="Bunk B."/>
            <person name="Overmann J."/>
            <person name="Roth O."/>
            <person name="Liesegang H."/>
        </authorList>
    </citation>
    <scope>NUCLEOTIDE SEQUENCE</scope>
    <source>
        <strain evidence="2">K05K4</strain>
    </source>
</reference>
<evidence type="ECO:0000313" key="5">
    <source>
        <dbReference type="EMBL" id="PNP19607.1"/>
    </source>
</evidence>
<reference evidence="3" key="4">
    <citation type="submission" date="2019-11" db="EMBL/GenBank/DDBJ databases">
        <authorList>
            <consortium name="PulseNet: The National Subtyping Network for Foodborne Disease Surveillance"/>
            <person name="Tarr C.L."/>
            <person name="Trees E."/>
            <person name="Katz L.S."/>
            <person name="Carleton-Romer H.A."/>
            <person name="Stroika S."/>
            <person name="Kucerova Z."/>
            <person name="Roache K.F."/>
            <person name="Sabol A.L."/>
            <person name="Besser J."/>
            <person name="Gerner-Smidt P."/>
        </authorList>
    </citation>
    <scope>NUCLEOTIDE SEQUENCE</scope>
    <source>
        <strain evidence="3">PNUSAV001129</strain>
    </source>
</reference>
<feature type="region of interest" description="Disordered" evidence="1">
    <location>
        <begin position="1"/>
        <end position="26"/>
    </location>
</feature>
<evidence type="ECO:0000313" key="6">
    <source>
        <dbReference type="Proteomes" id="UP000054316"/>
    </source>
</evidence>
<evidence type="ECO:0000313" key="2">
    <source>
        <dbReference type="EMBL" id="ARP21210.1"/>
    </source>
</evidence>
<dbReference type="EMBL" id="VTYF01000012">
    <property type="protein sequence ID" value="NOI10894.1"/>
    <property type="molecule type" value="Genomic_DNA"/>
</dbReference>
<evidence type="ECO:0000256" key="1">
    <source>
        <dbReference type="SAM" id="MobiDB-lite"/>
    </source>
</evidence>
<sequence>MQNDELDMDSGNTAEQVNSQDNEQVTRSVAEKLKTAYINAREQLEIIEVELNRSKIMMVDQDGNLTRVPILSEH</sequence>
<protein>
    <submittedName>
        <fullName evidence="4">Uncharacterized protein</fullName>
    </submittedName>
</protein>
<accession>A0A1W6VYF4</accession>
<feature type="compositionally biased region" description="Polar residues" evidence="1">
    <location>
        <begin position="10"/>
        <end position="26"/>
    </location>
</feature>